<organism evidence="8 9">
    <name type="scientific">Coemansia brasiliensis</name>
    <dbReference type="NCBI Taxonomy" id="2650707"/>
    <lineage>
        <taxon>Eukaryota</taxon>
        <taxon>Fungi</taxon>
        <taxon>Fungi incertae sedis</taxon>
        <taxon>Zoopagomycota</taxon>
        <taxon>Kickxellomycotina</taxon>
        <taxon>Kickxellomycetes</taxon>
        <taxon>Kickxellales</taxon>
        <taxon>Kickxellaceae</taxon>
        <taxon>Coemansia</taxon>
    </lineage>
</organism>
<protein>
    <recommendedName>
        <fullName evidence="7">NADP-dependent oxidoreductase domain-containing protein</fullName>
    </recommendedName>
</protein>
<comment type="similarity">
    <text evidence="1">Belongs to the aldo/keto reductase family.</text>
</comment>
<dbReference type="PIRSF" id="PIRSF000097">
    <property type="entry name" value="AKR"/>
    <property type="match status" value="1"/>
</dbReference>
<dbReference type="GO" id="GO:0016616">
    <property type="term" value="F:oxidoreductase activity, acting on the CH-OH group of donors, NAD or NADP as acceptor"/>
    <property type="evidence" value="ECO:0007669"/>
    <property type="project" value="UniProtKB-ARBA"/>
</dbReference>
<dbReference type="Proteomes" id="UP001139887">
    <property type="component" value="Unassembled WGS sequence"/>
</dbReference>
<comment type="caution">
    <text evidence="8">The sequence shown here is derived from an EMBL/GenBank/DDBJ whole genome shotgun (WGS) entry which is preliminary data.</text>
</comment>
<evidence type="ECO:0000256" key="3">
    <source>
        <dbReference type="ARBA" id="ARBA00023002"/>
    </source>
</evidence>
<evidence type="ECO:0000313" key="8">
    <source>
        <dbReference type="EMBL" id="KAJ2846366.1"/>
    </source>
</evidence>
<evidence type="ECO:0000256" key="4">
    <source>
        <dbReference type="PIRSR" id="PIRSR000097-1"/>
    </source>
</evidence>
<gene>
    <name evidence="8" type="ORF">IWW36_004387</name>
</gene>
<dbReference type="OrthoDB" id="416253at2759"/>
<dbReference type="InterPro" id="IPR018170">
    <property type="entry name" value="Aldo/ket_reductase_CS"/>
</dbReference>
<dbReference type="EMBL" id="JANBUW010000557">
    <property type="protein sequence ID" value="KAJ2846366.1"/>
    <property type="molecule type" value="Genomic_DNA"/>
</dbReference>
<dbReference type="PROSITE" id="PS00798">
    <property type="entry name" value="ALDOKETO_REDUCTASE_1"/>
    <property type="match status" value="1"/>
</dbReference>
<sequence>MPSIGLGTWQQRDSSVVHRVVHQALEMGYRLIDTATAYRNETAIGEALNHVFTQENSQLSREDIWITSKLSPRQQGLEQAEAAVYESLEKLCTDYIDLYLIHWPGVSKKSPDSPEHRKYREESWKSLERLYKQGKVRAIGVSNYTIRHLEEMREYAEIMPMVNQCELHPLCPQPELLQYCQKNDIVFIAYASFGESELLPPSTQLPELSVAAARRPDLTCAQILLLWGLQHNAAVIPKSSSEDHLRENLAATRQLLSSEELEILDKIDYTRHRHFCWNPEKIV</sequence>
<dbReference type="InterPro" id="IPR036812">
    <property type="entry name" value="NAD(P)_OxRdtase_dom_sf"/>
</dbReference>
<evidence type="ECO:0000256" key="2">
    <source>
        <dbReference type="ARBA" id="ARBA00022857"/>
    </source>
</evidence>
<feature type="binding site" evidence="5">
    <location>
        <position position="102"/>
    </location>
    <ligand>
        <name>substrate</name>
    </ligand>
</feature>
<dbReference type="PROSITE" id="PS00062">
    <property type="entry name" value="ALDOKETO_REDUCTASE_2"/>
    <property type="match status" value="1"/>
</dbReference>
<dbReference type="InterPro" id="IPR023210">
    <property type="entry name" value="NADP_OxRdtase_dom"/>
</dbReference>
<name>A0A9W8IAV4_9FUNG</name>
<keyword evidence="9" id="KW-1185">Reference proteome</keyword>
<dbReference type="Pfam" id="PF00248">
    <property type="entry name" value="Aldo_ket_red"/>
    <property type="match status" value="1"/>
</dbReference>
<dbReference type="PRINTS" id="PR00069">
    <property type="entry name" value="ALDKETRDTASE"/>
</dbReference>
<dbReference type="FunFam" id="3.20.20.100:FF:000002">
    <property type="entry name" value="2,5-diketo-D-gluconic acid reductase A"/>
    <property type="match status" value="1"/>
</dbReference>
<evidence type="ECO:0000256" key="5">
    <source>
        <dbReference type="PIRSR" id="PIRSR000097-2"/>
    </source>
</evidence>
<evidence type="ECO:0000313" key="9">
    <source>
        <dbReference type="Proteomes" id="UP001139887"/>
    </source>
</evidence>
<evidence type="ECO:0000256" key="1">
    <source>
        <dbReference type="ARBA" id="ARBA00007905"/>
    </source>
</evidence>
<evidence type="ECO:0000259" key="7">
    <source>
        <dbReference type="Pfam" id="PF00248"/>
    </source>
</evidence>
<dbReference type="AlphaFoldDB" id="A0A9W8IAV4"/>
<feature type="active site" description="Proton donor" evidence="4">
    <location>
        <position position="38"/>
    </location>
</feature>
<dbReference type="Gene3D" id="3.20.20.100">
    <property type="entry name" value="NADP-dependent oxidoreductase domain"/>
    <property type="match status" value="1"/>
</dbReference>
<dbReference type="InterPro" id="IPR020471">
    <property type="entry name" value="AKR"/>
</dbReference>
<reference evidence="8" key="1">
    <citation type="submission" date="2022-07" db="EMBL/GenBank/DDBJ databases">
        <title>Phylogenomic reconstructions and comparative analyses of Kickxellomycotina fungi.</title>
        <authorList>
            <person name="Reynolds N.K."/>
            <person name="Stajich J.E."/>
            <person name="Barry K."/>
            <person name="Grigoriev I.V."/>
            <person name="Crous P."/>
            <person name="Smith M.E."/>
        </authorList>
    </citation>
    <scope>NUCLEOTIDE SEQUENCE</scope>
    <source>
        <strain evidence="8">NRRL 1566</strain>
    </source>
</reference>
<dbReference type="CDD" id="cd19136">
    <property type="entry name" value="AKR_DrGR-like"/>
    <property type="match status" value="1"/>
</dbReference>
<keyword evidence="3" id="KW-0560">Oxidoreductase</keyword>
<keyword evidence="2" id="KW-0521">NADP</keyword>
<proteinExistence type="inferred from homology"/>
<evidence type="ECO:0000256" key="6">
    <source>
        <dbReference type="PIRSR" id="PIRSR000097-3"/>
    </source>
</evidence>
<dbReference type="SUPFAM" id="SSF51430">
    <property type="entry name" value="NAD(P)-linked oxidoreductase"/>
    <property type="match status" value="1"/>
</dbReference>
<feature type="domain" description="NADP-dependent oxidoreductase" evidence="7">
    <location>
        <begin position="4"/>
        <end position="268"/>
    </location>
</feature>
<dbReference type="PANTHER" id="PTHR43827">
    <property type="entry name" value="2,5-DIKETO-D-GLUCONIC ACID REDUCTASE"/>
    <property type="match status" value="1"/>
</dbReference>
<accession>A0A9W8IAV4</accession>
<dbReference type="PANTHER" id="PTHR43827:SF3">
    <property type="entry name" value="NADP-DEPENDENT OXIDOREDUCTASE DOMAIN-CONTAINING PROTEIN"/>
    <property type="match status" value="1"/>
</dbReference>
<feature type="site" description="Lowers pKa of active site Tyr" evidence="6">
    <location>
        <position position="69"/>
    </location>
</feature>